<dbReference type="Proteomes" id="UP000073492">
    <property type="component" value="Unassembled WGS sequence"/>
</dbReference>
<protein>
    <submittedName>
        <fullName evidence="1">Uncharacterized protein</fullName>
    </submittedName>
</protein>
<reference evidence="1 2" key="1">
    <citation type="submission" date="2015-07" db="EMBL/GenBank/DDBJ databases">
        <title>Comparative genomics of the Sigatoka disease complex on banana suggests a link between parallel evolutionary changes in Pseudocercospora fijiensis and Pseudocercospora eumusae and increased virulence on the banana host.</title>
        <authorList>
            <person name="Chang T.-C."/>
            <person name="Salvucci A."/>
            <person name="Crous P.W."/>
            <person name="Stergiopoulos I."/>
        </authorList>
    </citation>
    <scope>NUCLEOTIDE SEQUENCE [LARGE SCALE GENOMIC DNA]</scope>
    <source>
        <strain evidence="1 2">CBS 116634</strain>
    </source>
</reference>
<dbReference type="OrthoDB" id="10587906at2759"/>
<name>A0A139I637_9PEZI</name>
<keyword evidence="2" id="KW-1185">Reference proteome</keyword>
<evidence type="ECO:0000313" key="1">
    <source>
        <dbReference type="EMBL" id="KXT10146.1"/>
    </source>
</evidence>
<dbReference type="EMBL" id="LFZO01000284">
    <property type="protein sequence ID" value="KXT10146.1"/>
    <property type="molecule type" value="Genomic_DNA"/>
</dbReference>
<organism evidence="1 2">
    <name type="scientific">Pseudocercospora musae</name>
    <dbReference type="NCBI Taxonomy" id="113226"/>
    <lineage>
        <taxon>Eukaryota</taxon>
        <taxon>Fungi</taxon>
        <taxon>Dikarya</taxon>
        <taxon>Ascomycota</taxon>
        <taxon>Pezizomycotina</taxon>
        <taxon>Dothideomycetes</taxon>
        <taxon>Dothideomycetidae</taxon>
        <taxon>Mycosphaerellales</taxon>
        <taxon>Mycosphaerellaceae</taxon>
        <taxon>Pseudocercospora</taxon>
    </lineage>
</organism>
<comment type="caution">
    <text evidence="1">The sequence shown here is derived from an EMBL/GenBank/DDBJ whole genome shotgun (WGS) entry which is preliminary data.</text>
</comment>
<evidence type="ECO:0000313" key="2">
    <source>
        <dbReference type="Proteomes" id="UP000073492"/>
    </source>
</evidence>
<dbReference type="AlphaFoldDB" id="A0A139I637"/>
<gene>
    <name evidence="1" type="ORF">AC579_508</name>
</gene>
<sequence length="59" mass="7177">MEGYPAMFLWLVQRTDTESSAQINRELWRHINNMKRFCLWRRQPEWSSHECCAEECNSA</sequence>
<accession>A0A139I637</accession>
<proteinExistence type="predicted"/>